<accession>A0A1R1EKA8</accession>
<comment type="caution">
    <text evidence="2">The sequence shown here is derived from an EMBL/GenBank/DDBJ whole genome shotgun (WGS) entry which is preliminary data.</text>
</comment>
<evidence type="ECO:0000256" key="1">
    <source>
        <dbReference type="SAM" id="Phobius"/>
    </source>
</evidence>
<dbReference type="Proteomes" id="UP000187172">
    <property type="component" value="Unassembled WGS sequence"/>
</dbReference>
<keyword evidence="1" id="KW-1133">Transmembrane helix</keyword>
<name>A0A1R1EKA8_9BACL</name>
<evidence type="ECO:0000313" key="3">
    <source>
        <dbReference type="Proteomes" id="UP000187172"/>
    </source>
</evidence>
<feature type="transmembrane region" description="Helical" evidence="1">
    <location>
        <begin position="33"/>
        <end position="53"/>
    </location>
</feature>
<proteinExistence type="predicted"/>
<dbReference type="RefSeq" id="WP_076173080.1">
    <property type="nucleotide sequence ID" value="NZ_MRTP01000007.1"/>
</dbReference>
<dbReference type="AlphaFoldDB" id="A0A1R1EKA8"/>
<sequence>MALVVGAIIVLAALSLAFELSRGKSAKRKYMVWGITTMLPIAFVFSWLVALIYGDWIAHDGFAAIGLMMLLIPLFFLTGVILLLIGLFKKEKQS</sequence>
<keyword evidence="1" id="KW-0472">Membrane</keyword>
<dbReference type="EMBL" id="MRTP01000007">
    <property type="protein sequence ID" value="OMF52258.1"/>
    <property type="molecule type" value="Genomic_DNA"/>
</dbReference>
<evidence type="ECO:0008006" key="4">
    <source>
        <dbReference type="Google" id="ProtNLM"/>
    </source>
</evidence>
<feature type="transmembrane region" description="Helical" evidence="1">
    <location>
        <begin position="65"/>
        <end position="88"/>
    </location>
</feature>
<organism evidence="2 3">
    <name type="scientific">Paenibacillus rhizosphaerae</name>
    <dbReference type="NCBI Taxonomy" id="297318"/>
    <lineage>
        <taxon>Bacteria</taxon>
        <taxon>Bacillati</taxon>
        <taxon>Bacillota</taxon>
        <taxon>Bacilli</taxon>
        <taxon>Bacillales</taxon>
        <taxon>Paenibacillaceae</taxon>
        <taxon>Paenibacillus</taxon>
    </lineage>
</organism>
<protein>
    <recommendedName>
        <fullName evidence="4">Major facilitator superfamily (MFS) profile domain-containing protein</fullName>
    </recommendedName>
</protein>
<dbReference type="STRING" id="297318.BK138_22715"/>
<reference evidence="2 3" key="1">
    <citation type="submission" date="2016-11" db="EMBL/GenBank/DDBJ databases">
        <title>Paenibacillus species isolates.</title>
        <authorList>
            <person name="Beno S.M."/>
        </authorList>
    </citation>
    <scope>NUCLEOTIDE SEQUENCE [LARGE SCALE GENOMIC DNA]</scope>
    <source>
        <strain evidence="2 3">FSL R5-0378</strain>
    </source>
</reference>
<gene>
    <name evidence="2" type="ORF">BK138_22715</name>
</gene>
<keyword evidence="1" id="KW-0812">Transmembrane</keyword>
<keyword evidence="3" id="KW-1185">Reference proteome</keyword>
<evidence type="ECO:0000313" key="2">
    <source>
        <dbReference type="EMBL" id="OMF52258.1"/>
    </source>
</evidence>